<dbReference type="InterPro" id="IPR012902">
    <property type="entry name" value="N_methyl_site"/>
</dbReference>
<dbReference type="EMBL" id="JASZZN010000013">
    <property type="protein sequence ID" value="MDM4017355.1"/>
    <property type="molecule type" value="Genomic_DNA"/>
</dbReference>
<dbReference type="PANTHER" id="PTHR30093">
    <property type="entry name" value="GENERAL SECRETION PATHWAY PROTEIN G"/>
    <property type="match status" value="1"/>
</dbReference>
<dbReference type="Proteomes" id="UP001239462">
    <property type="component" value="Unassembled WGS sequence"/>
</dbReference>
<dbReference type="InterPro" id="IPR011453">
    <property type="entry name" value="DUF1559"/>
</dbReference>
<name>A0ABT7PLG6_9BACT</name>
<feature type="domain" description="DUF1559" evidence="1">
    <location>
        <begin position="33"/>
        <end position="381"/>
    </location>
</feature>
<dbReference type="InterPro" id="IPR027558">
    <property type="entry name" value="Pre_pil_HX9DG_C"/>
</dbReference>
<organism evidence="2 3">
    <name type="scientific">Roseiconus lacunae</name>
    <dbReference type="NCBI Taxonomy" id="2605694"/>
    <lineage>
        <taxon>Bacteria</taxon>
        <taxon>Pseudomonadati</taxon>
        <taxon>Planctomycetota</taxon>
        <taxon>Planctomycetia</taxon>
        <taxon>Pirellulales</taxon>
        <taxon>Pirellulaceae</taxon>
        <taxon>Roseiconus</taxon>
    </lineage>
</organism>
<protein>
    <submittedName>
        <fullName evidence="2">DUF1559 domain-containing protein</fullName>
    </submittedName>
</protein>
<dbReference type="NCBIfam" id="TIGR02532">
    <property type="entry name" value="IV_pilin_GFxxxE"/>
    <property type="match status" value="1"/>
</dbReference>
<comment type="caution">
    <text evidence="2">The sequence shown here is derived from an EMBL/GenBank/DDBJ whole genome shotgun (WGS) entry which is preliminary data.</text>
</comment>
<evidence type="ECO:0000259" key="1">
    <source>
        <dbReference type="Pfam" id="PF07596"/>
    </source>
</evidence>
<dbReference type="PANTHER" id="PTHR30093:SF2">
    <property type="entry name" value="TYPE II SECRETION SYSTEM PROTEIN H"/>
    <property type="match status" value="1"/>
</dbReference>
<keyword evidence="3" id="KW-1185">Reference proteome</keyword>
<sequence length="420" mass="45167">MSRRNRAGFTLVELLVVIAIIGILVGLLLPAVQAAREAARRMSCSNNFRQIGLAVQNYHTTYKRLPMQGDGTGLDPFSGSPAKIWHYSATTNQKSLSFLVGLLPFIEQQGLWDQISQPLDIDGNGTPDFPAMGPRPQAGVYLYTPWVTEIPMLRCPSDPGTGLPALARTNYAACLGDSAVGATLGLTNEDLGDYGDPLPTTEATVKRWLRGMFVPRKKMELADVKDGLSNTICCGEIMTDMGVRETRTHAAFNVTNVDGFDVELSSGSGTMACRTNANLIDPERPLFWNASIFPAHNPLNNDGSPYPGTIEAGTRRGYNWASYSAIYTGVTTNRAPNTELCISQFTESSPGNWSISSLHQGGAHILLGDGAVVFITDSIDSGNQSAGQRDAVTKGEKSPFGVIGALGTRNSREVIEDAFN</sequence>
<dbReference type="InterPro" id="IPR045584">
    <property type="entry name" value="Pilin-like"/>
</dbReference>
<evidence type="ECO:0000313" key="3">
    <source>
        <dbReference type="Proteomes" id="UP001239462"/>
    </source>
</evidence>
<dbReference type="SUPFAM" id="SSF54523">
    <property type="entry name" value="Pili subunits"/>
    <property type="match status" value="1"/>
</dbReference>
<proteinExistence type="predicted"/>
<accession>A0ABT7PLG6</accession>
<reference evidence="2 3" key="1">
    <citation type="submission" date="2023-06" db="EMBL/GenBank/DDBJ databases">
        <title>Roseiconus lacunae JC819 isolated from Gulf of Mannar region, Tamil Nadu.</title>
        <authorList>
            <person name="Pk S."/>
            <person name="Ch S."/>
            <person name="Ch V.R."/>
        </authorList>
    </citation>
    <scope>NUCLEOTIDE SEQUENCE [LARGE SCALE GENOMIC DNA]</scope>
    <source>
        <strain evidence="2 3">JC819</strain>
    </source>
</reference>
<dbReference type="Pfam" id="PF07596">
    <property type="entry name" value="SBP_bac_10"/>
    <property type="match status" value="1"/>
</dbReference>
<dbReference type="NCBIfam" id="TIGR04294">
    <property type="entry name" value="pre_pil_HX9DG"/>
    <property type="match status" value="1"/>
</dbReference>
<dbReference type="RefSeq" id="WP_149499079.1">
    <property type="nucleotide sequence ID" value="NZ_CP141221.1"/>
</dbReference>
<dbReference type="PROSITE" id="PS00409">
    <property type="entry name" value="PROKAR_NTER_METHYL"/>
    <property type="match status" value="1"/>
</dbReference>
<dbReference type="Gene3D" id="3.30.700.10">
    <property type="entry name" value="Glycoprotein, Type 4 Pilin"/>
    <property type="match status" value="1"/>
</dbReference>
<dbReference type="Pfam" id="PF07963">
    <property type="entry name" value="N_methyl"/>
    <property type="match status" value="1"/>
</dbReference>
<evidence type="ECO:0000313" key="2">
    <source>
        <dbReference type="EMBL" id="MDM4017355.1"/>
    </source>
</evidence>
<gene>
    <name evidence="2" type="ORF">QTN89_18045</name>
</gene>